<evidence type="ECO:0000313" key="2">
    <source>
        <dbReference type="Proteomes" id="UP000814128"/>
    </source>
</evidence>
<reference evidence="1" key="2">
    <citation type="journal article" date="2022" name="New Phytol.">
        <title>Evolutionary transition to the ectomycorrhizal habit in the genomes of a hyperdiverse lineage of mushroom-forming fungi.</title>
        <authorList>
            <person name="Looney B."/>
            <person name="Miyauchi S."/>
            <person name="Morin E."/>
            <person name="Drula E."/>
            <person name="Courty P.E."/>
            <person name="Kohler A."/>
            <person name="Kuo A."/>
            <person name="LaButti K."/>
            <person name="Pangilinan J."/>
            <person name="Lipzen A."/>
            <person name="Riley R."/>
            <person name="Andreopoulos W."/>
            <person name="He G."/>
            <person name="Johnson J."/>
            <person name="Nolan M."/>
            <person name="Tritt A."/>
            <person name="Barry K.W."/>
            <person name="Grigoriev I.V."/>
            <person name="Nagy L.G."/>
            <person name="Hibbett D."/>
            <person name="Henrissat B."/>
            <person name="Matheny P.B."/>
            <person name="Labbe J."/>
            <person name="Martin F.M."/>
        </authorList>
    </citation>
    <scope>NUCLEOTIDE SEQUENCE</scope>
    <source>
        <strain evidence="1">EC-137</strain>
    </source>
</reference>
<dbReference type="EMBL" id="MU273735">
    <property type="protein sequence ID" value="KAI0028628.1"/>
    <property type="molecule type" value="Genomic_DNA"/>
</dbReference>
<sequence>MFLNRCSLSDGEWSHIMWCRDFNRHHPLWDDPAAGHLSTPRAIKDAELLIQALGDDDLIMALKPSSPTLQHSITKCWSCLDSVWISSGLIELVTLCSTLPD</sequence>
<gene>
    <name evidence="1" type="ORF">K488DRAFT_58102</name>
</gene>
<organism evidence="1 2">
    <name type="scientific">Vararia minispora EC-137</name>
    <dbReference type="NCBI Taxonomy" id="1314806"/>
    <lineage>
        <taxon>Eukaryota</taxon>
        <taxon>Fungi</taxon>
        <taxon>Dikarya</taxon>
        <taxon>Basidiomycota</taxon>
        <taxon>Agaricomycotina</taxon>
        <taxon>Agaricomycetes</taxon>
        <taxon>Russulales</taxon>
        <taxon>Lachnocladiaceae</taxon>
        <taxon>Vararia</taxon>
    </lineage>
</organism>
<dbReference type="Proteomes" id="UP000814128">
    <property type="component" value="Unassembled WGS sequence"/>
</dbReference>
<keyword evidence="2" id="KW-1185">Reference proteome</keyword>
<proteinExistence type="predicted"/>
<reference evidence="1" key="1">
    <citation type="submission" date="2021-02" db="EMBL/GenBank/DDBJ databases">
        <authorList>
            <consortium name="DOE Joint Genome Institute"/>
            <person name="Ahrendt S."/>
            <person name="Looney B.P."/>
            <person name="Miyauchi S."/>
            <person name="Morin E."/>
            <person name="Drula E."/>
            <person name="Courty P.E."/>
            <person name="Chicoki N."/>
            <person name="Fauchery L."/>
            <person name="Kohler A."/>
            <person name="Kuo A."/>
            <person name="Labutti K."/>
            <person name="Pangilinan J."/>
            <person name="Lipzen A."/>
            <person name="Riley R."/>
            <person name="Andreopoulos W."/>
            <person name="He G."/>
            <person name="Johnson J."/>
            <person name="Barry K.W."/>
            <person name="Grigoriev I.V."/>
            <person name="Nagy L."/>
            <person name="Hibbett D."/>
            <person name="Henrissat B."/>
            <person name="Matheny P.B."/>
            <person name="Labbe J."/>
            <person name="Martin F."/>
        </authorList>
    </citation>
    <scope>NUCLEOTIDE SEQUENCE</scope>
    <source>
        <strain evidence="1">EC-137</strain>
    </source>
</reference>
<name>A0ACB8QA71_9AGAM</name>
<evidence type="ECO:0000313" key="1">
    <source>
        <dbReference type="EMBL" id="KAI0028628.1"/>
    </source>
</evidence>
<comment type="caution">
    <text evidence="1">The sequence shown here is derived from an EMBL/GenBank/DDBJ whole genome shotgun (WGS) entry which is preliminary data.</text>
</comment>
<accession>A0ACB8QA71</accession>
<protein>
    <submittedName>
        <fullName evidence="1">Uncharacterized protein</fullName>
    </submittedName>
</protein>